<dbReference type="STRING" id="1423774.FD31_GL002041"/>
<feature type="domain" description="NAD-dependent epimerase/dehydratase" evidence="1">
    <location>
        <begin position="13"/>
        <end position="227"/>
    </location>
</feature>
<dbReference type="PATRIC" id="fig|1423774.3.peg.2120"/>
<reference evidence="2 3" key="1">
    <citation type="journal article" date="2015" name="Genome Announc.">
        <title>Expanding the biotechnology potential of lactobacilli through comparative genomics of 213 strains and associated genera.</title>
        <authorList>
            <person name="Sun Z."/>
            <person name="Harris H.M."/>
            <person name="McCann A."/>
            <person name="Guo C."/>
            <person name="Argimon S."/>
            <person name="Zhang W."/>
            <person name="Yang X."/>
            <person name="Jeffery I.B."/>
            <person name="Cooney J.C."/>
            <person name="Kagawa T.F."/>
            <person name="Liu W."/>
            <person name="Song Y."/>
            <person name="Salvetti E."/>
            <person name="Wrobel A."/>
            <person name="Rasinkangas P."/>
            <person name="Parkhill J."/>
            <person name="Rea M.C."/>
            <person name="O'Sullivan O."/>
            <person name="Ritari J."/>
            <person name="Douillard F.P."/>
            <person name="Paul Ross R."/>
            <person name="Yang R."/>
            <person name="Briner A.E."/>
            <person name="Felis G.E."/>
            <person name="de Vos W.M."/>
            <person name="Barrangou R."/>
            <person name="Klaenhammer T.R."/>
            <person name="Caufield P.W."/>
            <person name="Cui Y."/>
            <person name="Zhang H."/>
            <person name="O'Toole P.W."/>
        </authorList>
    </citation>
    <scope>NUCLEOTIDE SEQUENCE [LARGE SCALE GENOMIC DNA]</scope>
    <source>
        <strain evidence="2 3">DSM 16982</strain>
    </source>
</reference>
<dbReference type="AlphaFoldDB" id="A0A0R1WF44"/>
<accession>A0A0R1WF44</accession>
<name>A0A0R1WF44_9LACO</name>
<dbReference type="Pfam" id="PF01370">
    <property type="entry name" value="Epimerase"/>
    <property type="match status" value="1"/>
</dbReference>
<sequence>MASSSRRISFMKIIVLGGYGHIGSYLVPKLVKLGHEVIAVSRGNHDPYTKKDSAWKQVEHLSLDRAKDSAFAQKVADVNADVVIDLISFKIEDTKKIVAALKGTNLTHYLFCSSVWAHGRAEKLPADPNCIKHPLDDYGKNKYAGEMFLKDEYRKNGFPATIIMPGQISGPGWTIINPLGNTNTEVFQKIANGEKIYLPNFGMETLHHVHADDVAQMFVKAIQHRNQALGESFHAVSDTSWTLYGYATAMYKFFNKTPDIGFLPWKEWSEYIGNDAEVEHTYYHIARSGQYSIENAKRLLGYSPNHTPLDTVEEAVQSYIDRGIIDYPE</sequence>
<keyword evidence="3" id="KW-1185">Reference proteome</keyword>
<evidence type="ECO:0000313" key="3">
    <source>
        <dbReference type="Proteomes" id="UP000051302"/>
    </source>
</evidence>
<proteinExistence type="predicted"/>
<dbReference type="InterPro" id="IPR036291">
    <property type="entry name" value="NAD(P)-bd_dom_sf"/>
</dbReference>
<comment type="caution">
    <text evidence="2">The sequence shown here is derived from an EMBL/GenBank/DDBJ whole genome shotgun (WGS) entry which is preliminary data.</text>
</comment>
<evidence type="ECO:0000259" key="1">
    <source>
        <dbReference type="Pfam" id="PF01370"/>
    </source>
</evidence>
<dbReference type="EMBL" id="AZFV01000045">
    <property type="protein sequence ID" value="KRM14251.1"/>
    <property type="molecule type" value="Genomic_DNA"/>
</dbReference>
<dbReference type="PANTHER" id="PTHR43245">
    <property type="entry name" value="BIFUNCTIONAL POLYMYXIN RESISTANCE PROTEIN ARNA"/>
    <property type="match status" value="1"/>
</dbReference>
<dbReference type="InterPro" id="IPR050177">
    <property type="entry name" value="Lipid_A_modif_metabolic_enz"/>
</dbReference>
<dbReference type="Gene3D" id="3.40.50.720">
    <property type="entry name" value="NAD(P)-binding Rossmann-like Domain"/>
    <property type="match status" value="1"/>
</dbReference>
<dbReference type="SUPFAM" id="SSF51735">
    <property type="entry name" value="NAD(P)-binding Rossmann-fold domains"/>
    <property type="match status" value="1"/>
</dbReference>
<dbReference type="InterPro" id="IPR001509">
    <property type="entry name" value="Epimerase_deHydtase"/>
</dbReference>
<gene>
    <name evidence="2" type="ORF">FD31_GL002041</name>
</gene>
<protein>
    <recommendedName>
        <fullName evidence="1">NAD-dependent epimerase/dehydratase domain-containing protein</fullName>
    </recommendedName>
</protein>
<dbReference type="Proteomes" id="UP000051302">
    <property type="component" value="Unassembled WGS sequence"/>
</dbReference>
<organism evidence="2 3">
    <name type="scientific">Companilactobacillus nantensis DSM 16982</name>
    <dbReference type="NCBI Taxonomy" id="1423774"/>
    <lineage>
        <taxon>Bacteria</taxon>
        <taxon>Bacillati</taxon>
        <taxon>Bacillota</taxon>
        <taxon>Bacilli</taxon>
        <taxon>Lactobacillales</taxon>
        <taxon>Lactobacillaceae</taxon>
        <taxon>Companilactobacillus</taxon>
    </lineage>
</organism>
<evidence type="ECO:0000313" key="2">
    <source>
        <dbReference type="EMBL" id="KRM14251.1"/>
    </source>
</evidence>